<dbReference type="SUPFAM" id="SSF54001">
    <property type="entry name" value="Cysteine proteinases"/>
    <property type="match status" value="1"/>
</dbReference>
<dbReference type="InterPro" id="IPR038765">
    <property type="entry name" value="Papain-like_cys_pep_sf"/>
</dbReference>
<gene>
    <name evidence="1" type="primary">txxe 1699</name>
    <name evidence="1" type="ORF">TXXE_07880</name>
</gene>
<keyword evidence="2" id="KW-1185">Reference proteome</keyword>
<evidence type="ECO:0000313" key="2">
    <source>
        <dbReference type="Proteomes" id="UP000681526"/>
    </source>
</evidence>
<dbReference type="EMBL" id="CAJRAY010000036">
    <property type="protein sequence ID" value="CAG5084468.1"/>
    <property type="molecule type" value="Genomic_DNA"/>
</dbReference>
<dbReference type="RefSeq" id="WP_213484128.1">
    <property type="nucleotide sequence ID" value="NZ_CAJRAY010000036.1"/>
</dbReference>
<dbReference type="Proteomes" id="UP000681526">
    <property type="component" value="Unassembled WGS sequence"/>
</dbReference>
<name>A0ABN7RVX4_THEXY</name>
<proteinExistence type="predicted"/>
<sequence length="173" mass="19531">MNFAHRVLRPGDVLTACDNMLAVPTGFLGHSAIAVGPDEIVEAVVTFPYVRRAPAAEFFMQHPKHAHYRPIPDWLAAGSAQYAITYHQACQANYAKGIIVPPFSFSPAIPLEDPWSSIYCSKLVWLCYYYGAGYPLYNDFFLFTPEDLDSVLGSDPHFELIYKHPEFHFKINT</sequence>
<reference evidence="1 2" key="1">
    <citation type="submission" date="2021-04" db="EMBL/GenBank/DDBJ databases">
        <authorList>
            <person name="Rakotoarivonina H."/>
        </authorList>
    </citation>
    <scope>NUCLEOTIDE SEQUENCE [LARGE SCALE GENOMIC DNA]</scope>
    <source>
        <strain evidence="1 2">XE</strain>
    </source>
</reference>
<comment type="caution">
    <text evidence="1">The sequence shown here is derived from an EMBL/GenBank/DDBJ whole genome shotgun (WGS) entry which is preliminary data.</text>
</comment>
<protein>
    <submittedName>
        <fullName evidence="1">Uncharacterized protein</fullName>
    </submittedName>
</protein>
<accession>A0ABN7RVX4</accession>
<organism evidence="1 2">
    <name type="scientific">Thermobacillus xylanilyticus</name>
    <dbReference type="NCBI Taxonomy" id="76633"/>
    <lineage>
        <taxon>Bacteria</taxon>
        <taxon>Bacillati</taxon>
        <taxon>Bacillota</taxon>
        <taxon>Bacilli</taxon>
        <taxon>Bacillales</taxon>
        <taxon>Paenibacillaceae</taxon>
        <taxon>Thermobacillus</taxon>
    </lineage>
</organism>
<evidence type="ECO:0000313" key="1">
    <source>
        <dbReference type="EMBL" id="CAG5084468.1"/>
    </source>
</evidence>
<dbReference type="Gene3D" id="3.90.1720.10">
    <property type="entry name" value="endopeptidase domain like (from Nostoc punctiforme)"/>
    <property type="match status" value="1"/>
</dbReference>